<sequence length="90" mass="9892">MRSIKGIFKDGVIHPSEPISYPELNPVIITFLDASTTAPAPGVSSEPSESGWDGFLSVIEACQMETGISDLAHRRDRYLYGTPKHDEQET</sequence>
<gene>
    <name evidence="1" type="ORF">ARTHRO_10026</name>
</gene>
<accession>A0A9P1KAG8</accession>
<dbReference type="EMBL" id="FO818640">
    <property type="protein sequence ID" value="CDM92353.1"/>
    <property type="molecule type" value="Genomic_DNA"/>
</dbReference>
<keyword evidence="2" id="KW-1185">Reference proteome</keyword>
<reference evidence="1 2" key="1">
    <citation type="submission" date="2014-02" db="EMBL/GenBank/DDBJ databases">
        <authorList>
            <person name="Genoscope - CEA"/>
        </authorList>
    </citation>
    <scope>NUCLEOTIDE SEQUENCE [LARGE SCALE GENOMIC DNA]</scope>
    <source>
        <strain evidence="1 2">PCC 8005</strain>
    </source>
</reference>
<dbReference type="Proteomes" id="UP000032946">
    <property type="component" value="Chromosome"/>
</dbReference>
<dbReference type="RefSeq" id="WP_006622294.1">
    <property type="nucleotide sequence ID" value="NZ_FO818640.1"/>
</dbReference>
<dbReference type="AlphaFoldDB" id="A0A9P1KAG8"/>
<organism evidence="1 2">
    <name type="scientific">Limnospira indica PCC 8005</name>
    <dbReference type="NCBI Taxonomy" id="376219"/>
    <lineage>
        <taxon>Bacteria</taxon>
        <taxon>Bacillati</taxon>
        <taxon>Cyanobacteriota</taxon>
        <taxon>Cyanophyceae</taxon>
        <taxon>Oscillatoriophycideae</taxon>
        <taxon>Oscillatoriales</taxon>
        <taxon>Sirenicapillariaceae</taxon>
        <taxon>Limnospira</taxon>
    </lineage>
</organism>
<proteinExistence type="predicted"/>
<protein>
    <submittedName>
        <fullName evidence="1">Uncharacterized protein</fullName>
    </submittedName>
</protein>
<evidence type="ECO:0000313" key="1">
    <source>
        <dbReference type="EMBL" id="CDM92353.1"/>
    </source>
</evidence>
<name>A0A9P1KAG8_9CYAN</name>
<evidence type="ECO:0000313" key="2">
    <source>
        <dbReference type="Proteomes" id="UP000032946"/>
    </source>
</evidence>